<evidence type="ECO:0000313" key="1">
    <source>
        <dbReference type="EMBL" id="KEO73674.1"/>
    </source>
</evidence>
<dbReference type="OrthoDB" id="8821413at2"/>
<sequence>MNKVPDNIKPKDWIYIGSQHVVVCKIYEDYPDKIEIIYLNDRNQAINEDAHYIGGKWTFAHEGPCGGNADNYPRLAEYVRILRAGRW</sequence>
<dbReference type="AlphaFoldDB" id="A0A074KXL2"/>
<reference evidence="1 2" key="1">
    <citation type="submission" date="2014-04" db="EMBL/GenBank/DDBJ databases">
        <title>Characterization and application of a salt tolerant electro-active bacterium.</title>
        <authorList>
            <person name="Yang L."/>
            <person name="Wei S."/>
            <person name="Tay Q.X.M."/>
        </authorList>
    </citation>
    <scope>NUCLEOTIDE SEQUENCE [LARGE SCALE GENOMIC DNA]</scope>
    <source>
        <strain evidence="1 2">LY1</strain>
    </source>
</reference>
<gene>
    <name evidence="1" type="ORF">EL17_11075</name>
</gene>
<evidence type="ECO:0000313" key="2">
    <source>
        <dbReference type="Proteomes" id="UP000027821"/>
    </source>
</evidence>
<keyword evidence="2" id="KW-1185">Reference proteome</keyword>
<protein>
    <submittedName>
        <fullName evidence="1">Uncharacterized protein</fullName>
    </submittedName>
</protein>
<dbReference type="eggNOG" id="ENOG502ZFTU">
    <property type="taxonomic scope" value="Bacteria"/>
</dbReference>
<organism evidence="1 2">
    <name type="scientific">Anditalea andensis</name>
    <dbReference type="NCBI Taxonomy" id="1048983"/>
    <lineage>
        <taxon>Bacteria</taxon>
        <taxon>Pseudomonadati</taxon>
        <taxon>Bacteroidota</taxon>
        <taxon>Cytophagia</taxon>
        <taxon>Cytophagales</taxon>
        <taxon>Cytophagaceae</taxon>
        <taxon>Anditalea</taxon>
    </lineage>
</organism>
<dbReference type="EMBL" id="JMIH01000020">
    <property type="protein sequence ID" value="KEO73674.1"/>
    <property type="molecule type" value="Genomic_DNA"/>
</dbReference>
<dbReference type="RefSeq" id="WP_035074221.1">
    <property type="nucleotide sequence ID" value="NZ_JMIH01000020.1"/>
</dbReference>
<name>A0A074KXL2_9BACT</name>
<comment type="caution">
    <text evidence="1">The sequence shown here is derived from an EMBL/GenBank/DDBJ whole genome shotgun (WGS) entry which is preliminary data.</text>
</comment>
<accession>A0A074KXL2</accession>
<proteinExistence type="predicted"/>
<dbReference type="Proteomes" id="UP000027821">
    <property type="component" value="Unassembled WGS sequence"/>
</dbReference>